<evidence type="ECO:0000256" key="2">
    <source>
        <dbReference type="SAM" id="SignalP"/>
    </source>
</evidence>
<gene>
    <name evidence="3" type="ORF">FF011L_23040</name>
</gene>
<evidence type="ECO:0000256" key="1">
    <source>
        <dbReference type="SAM" id="MobiDB-lite"/>
    </source>
</evidence>
<dbReference type="AlphaFoldDB" id="A0A517MF70"/>
<keyword evidence="4" id="KW-1185">Reference proteome</keyword>
<dbReference type="EMBL" id="CP036262">
    <property type="protein sequence ID" value="QDS93534.1"/>
    <property type="molecule type" value="Genomic_DNA"/>
</dbReference>
<feature type="region of interest" description="Disordered" evidence="1">
    <location>
        <begin position="29"/>
        <end position="53"/>
    </location>
</feature>
<evidence type="ECO:0000313" key="3">
    <source>
        <dbReference type="EMBL" id="QDS93534.1"/>
    </source>
</evidence>
<dbReference type="RefSeq" id="WP_145351679.1">
    <property type="nucleotide sequence ID" value="NZ_CP036262.1"/>
</dbReference>
<evidence type="ECO:0008006" key="5">
    <source>
        <dbReference type="Google" id="ProtNLM"/>
    </source>
</evidence>
<feature type="chain" id="PRO_5021760144" description="Cytochrome C" evidence="2">
    <location>
        <begin position="28"/>
        <end position="315"/>
    </location>
</feature>
<evidence type="ECO:0000313" key="4">
    <source>
        <dbReference type="Proteomes" id="UP000320672"/>
    </source>
</evidence>
<feature type="signal peptide" evidence="2">
    <location>
        <begin position="1"/>
        <end position="27"/>
    </location>
</feature>
<protein>
    <recommendedName>
        <fullName evidence="5">Cytochrome C</fullName>
    </recommendedName>
</protein>
<name>A0A517MF70_9BACT</name>
<proteinExistence type="predicted"/>
<feature type="compositionally biased region" description="Low complexity" evidence="1">
    <location>
        <begin position="29"/>
        <end position="49"/>
    </location>
</feature>
<dbReference type="Gene3D" id="3.90.190.10">
    <property type="entry name" value="Protein tyrosine phosphatase superfamily"/>
    <property type="match status" value="1"/>
</dbReference>
<dbReference type="OrthoDB" id="251220at2"/>
<accession>A0A517MF70</accession>
<dbReference type="SUPFAM" id="SSF52799">
    <property type="entry name" value="(Phosphotyrosine protein) phosphatases II"/>
    <property type="match status" value="1"/>
</dbReference>
<keyword evidence="2" id="KW-0732">Signal</keyword>
<dbReference type="Proteomes" id="UP000320672">
    <property type="component" value="Chromosome"/>
</dbReference>
<sequence precursor="true">MTFTKIIHRTLATGCLVFLLGTSPIVAHPPTSSTESPSSAASATPQPSSREATPLPHWLQWTEQVFSGAQPTTADDFAALQARGIRTIVSVDGARPNVELAKHYGMRYLHVPIGYDGIDPDANLSFFRIAKEVQGTVYVHCHHGKHRGPAAAAVLCMGAGKIDRPQAEANLRSAGTSPNYTGLWKAVRDYRRPAADQELPQLVEIAQVTSTAAWMAQIDRTWDNLKACQNADWKHPKDNPDLVAKHEALQLWEGFTEAQRLLPNDAPTSLKQGLQTSQELSQSLMTALRKNESVKADRLILQLQEACVDCHKVHR</sequence>
<reference evidence="3 4" key="1">
    <citation type="submission" date="2019-02" db="EMBL/GenBank/DDBJ databases">
        <title>Deep-cultivation of Planctomycetes and their phenomic and genomic characterization uncovers novel biology.</title>
        <authorList>
            <person name="Wiegand S."/>
            <person name="Jogler M."/>
            <person name="Boedeker C."/>
            <person name="Pinto D."/>
            <person name="Vollmers J."/>
            <person name="Rivas-Marin E."/>
            <person name="Kohn T."/>
            <person name="Peeters S.H."/>
            <person name="Heuer A."/>
            <person name="Rast P."/>
            <person name="Oberbeckmann S."/>
            <person name="Bunk B."/>
            <person name="Jeske O."/>
            <person name="Meyerdierks A."/>
            <person name="Storesund J.E."/>
            <person name="Kallscheuer N."/>
            <person name="Luecker S."/>
            <person name="Lage O.M."/>
            <person name="Pohl T."/>
            <person name="Merkel B.J."/>
            <person name="Hornburger P."/>
            <person name="Mueller R.-W."/>
            <person name="Bruemmer F."/>
            <person name="Labrenz M."/>
            <person name="Spormann A.M."/>
            <person name="Op den Camp H."/>
            <person name="Overmann J."/>
            <person name="Amann R."/>
            <person name="Jetten M.S.M."/>
            <person name="Mascher T."/>
            <person name="Medema M.H."/>
            <person name="Devos D.P."/>
            <person name="Kaster A.-K."/>
            <person name="Ovreas L."/>
            <person name="Rohde M."/>
            <person name="Galperin M.Y."/>
            <person name="Jogler C."/>
        </authorList>
    </citation>
    <scope>NUCLEOTIDE SEQUENCE [LARGE SCALE GENOMIC DNA]</scope>
    <source>
        <strain evidence="3 4">FF011L</strain>
    </source>
</reference>
<dbReference type="InterPro" id="IPR029021">
    <property type="entry name" value="Prot-tyrosine_phosphatase-like"/>
</dbReference>
<dbReference type="KEGG" id="rml:FF011L_23040"/>
<organism evidence="3 4">
    <name type="scientific">Roseimaritima multifibrata</name>
    <dbReference type="NCBI Taxonomy" id="1930274"/>
    <lineage>
        <taxon>Bacteria</taxon>
        <taxon>Pseudomonadati</taxon>
        <taxon>Planctomycetota</taxon>
        <taxon>Planctomycetia</taxon>
        <taxon>Pirellulales</taxon>
        <taxon>Pirellulaceae</taxon>
        <taxon>Roseimaritima</taxon>
    </lineage>
</organism>